<evidence type="ECO:0000256" key="1">
    <source>
        <dbReference type="SAM" id="MobiDB-lite"/>
    </source>
</evidence>
<accession>A0ABN3U8P5</accession>
<feature type="compositionally biased region" description="Basic and acidic residues" evidence="1">
    <location>
        <begin position="195"/>
        <end position="207"/>
    </location>
</feature>
<feature type="region of interest" description="Disordered" evidence="1">
    <location>
        <begin position="87"/>
        <end position="126"/>
    </location>
</feature>
<evidence type="ECO:0008006" key="4">
    <source>
        <dbReference type="Google" id="ProtNLM"/>
    </source>
</evidence>
<comment type="caution">
    <text evidence="2">The sequence shown here is derived from an EMBL/GenBank/DDBJ whole genome shotgun (WGS) entry which is preliminary data.</text>
</comment>
<organism evidence="2 3">
    <name type="scientific">Actinocorallia aurantiaca</name>
    <dbReference type="NCBI Taxonomy" id="46204"/>
    <lineage>
        <taxon>Bacteria</taxon>
        <taxon>Bacillati</taxon>
        <taxon>Actinomycetota</taxon>
        <taxon>Actinomycetes</taxon>
        <taxon>Streptosporangiales</taxon>
        <taxon>Thermomonosporaceae</taxon>
        <taxon>Actinocorallia</taxon>
    </lineage>
</organism>
<feature type="region of interest" description="Disordered" evidence="1">
    <location>
        <begin position="170"/>
        <end position="227"/>
    </location>
</feature>
<dbReference type="RefSeq" id="WP_344451042.1">
    <property type="nucleotide sequence ID" value="NZ_BAAATZ010000012.1"/>
</dbReference>
<dbReference type="EMBL" id="BAAATZ010000012">
    <property type="protein sequence ID" value="GAA2726817.1"/>
    <property type="molecule type" value="Genomic_DNA"/>
</dbReference>
<evidence type="ECO:0000313" key="3">
    <source>
        <dbReference type="Proteomes" id="UP001501842"/>
    </source>
</evidence>
<feature type="compositionally biased region" description="Low complexity" evidence="1">
    <location>
        <begin position="108"/>
        <end position="126"/>
    </location>
</feature>
<proteinExistence type="predicted"/>
<name>A0ABN3U8P5_9ACTN</name>
<feature type="compositionally biased region" description="Basic and acidic residues" evidence="1">
    <location>
        <begin position="90"/>
        <end position="107"/>
    </location>
</feature>
<dbReference type="Proteomes" id="UP001501842">
    <property type="component" value="Unassembled WGS sequence"/>
</dbReference>
<reference evidence="2 3" key="1">
    <citation type="journal article" date="2019" name="Int. J. Syst. Evol. Microbiol.">
        <title>The Global Catalogue of Microorganisms (GCM) 10K type strain sequencing project: providing services to taxonomists for standard genome sequencing and annotation.</title>
        <authorList>
            <consortium name="The Broad Institute Genomics Platform"/>
            <consortium name="The Broad Institute Genome Sequencing Center for Infectious Disease"/>
            <person name="Wu L."/>
            <person name="Ma J."/>
        </authorList>
    </citation>
    <scope>NUCLEOTIDE SEQUENCE [LARGE SCALE GENOMIC DNA]</scope>
    <source>
        <strain evidence="2 3">JCM 8201</strain>
    </source>
</reference>
<evidence type="ECO:0000313" key="2">
    <source>
        <dbReference type="EMBL" id="GAA2726817.1"/>
    </source>
</evidence>
<gene>
    <name evidence="2" type="ORF">GCM10010439_30640</name>
</gene>
<protein>
    <recommendedName>
        <fullName evidence="4">DUF5667 domain-containing protein</fullName>
    </recommendedName>
</protein>
<keyword evidence="3" id="KW-1185">Reference proteome</keyword>
<sequence>MNEDATPLDRVLAALTVPAHPGELDGRDRALAAFQEAAARPLPVSRANPVKSARARLLTVKTGLAVLCVTVLGGGVALATGTGLTFPGNDDGKPVFRGEGIRLEPKRAPSTGSPTARPTPSSSPEARLAALCRQILRDEKGRRDGGRGAAYAELAEAAGGKSKVYGYCLSLRSPDAGSKPSGRPGRPSAKPAGRPGDEGARPADRPTGRPGRPDNTARPARPDPGRR</sequence>